<keyword evidence="1" id="KW-0996">Nickel insertion</keyword>
<dbReference type="AlphaFoldDB" id="A0ABD5V3G9"/>
<evidence type="ECO:0000313" key="3">
    <source>
        <dbReference type="EMBL" id="MFC6905987.1"/>
    </source>
</evidence>
<proteinExistence type="inferred from homology"/>
<sequence>MAGNDGGLLAALRLADSFLPVGSYTLSYGLESFVEEDRVEDGDDLRELLADYLRGQVGPCDMVALSAAHRAAREEDLERLARVDDRLHATLLPSESRESSLTSGRRLLDVVGGEDGFVDRYADDVDGSVRGHHPVAMGVVTAAKGISEREARLVFGYAFVTGLLGAAQRLLRLGHTEIQVILHDLFPVIEEVEREAAGRELAELRSTVPLIDVEGMRHERAERRLFVS</sequence>
<dbReference type="InterPro" id="IPR038277">
    <property type="entry name" value="UreF_sf"/>
</dbReference>
<dbReference type="Proteomes" id="UP001596312">
    <property type="component" value="Unassembled WGS sequence"/>
</dbReference>
<comment type="caution">
    <text evidence="3">The sequence shown here is derived from an EMBL/GenBank/DDBJ whole genome shotgun (WGS) entry which is preliminary data.</text>
</comment>
<dbReference type="Gene3D" id="1.10.4190.10">
    <property type="entry name" value="Urease accessory protein UreF"/>
    <property type="match status" value="1"/>
</dbReference>
<evidence type="ECO:0000256" key="2">
    <source>
        <dbReference type="ARBA" id="ARBA00023186"/>
    </source>
</evidence>
<dbReference type="RefSeq" id="WP_340604515.1">
    <property type="nucleotide sequence ID" value="NZ_JBBMXV010000003.1"/>
</dbReference>
<dbReference type="EMBL" id="JBHSXQ010000003">
    <property type="protein sequence ID" value="MFC6905987.1"/>
    <property type="molecule type" value="Genomic_DNA"/>
</dbReference>
<evidence type="ECO:0000313" key="4">
    <source>
        <dbReference type="Proteomes" id="UP001596312"/>
    </source>
</evidence>
<keyword evidence="2" id="KW-0143">Chaperone</keyword>
<dbReference type="Pfam" id="PF01730">
    <property type="entry name" value="UreF"/>
    <property type="match status" value="1"/>
</dbReference>
<protein>
    <submittedName>
        <fullName evidence="3">Urease accessory protein UreF</fullName>
    </submittedName>
</protein>
<organism evidence="3 4">
    <name type="scientific">Halalkalicoccus tibetensis</name>
    <dbReference type="NCBI Taxonomy" id="175632"/>
    <lineage>
        <taxon>Archaea</taxon>
        <taxon>Methanobacteriati</taxon>
        <taxon>Methanobacteriota</taxon>
        <taxon>Stenosarchaea group</taxon>
        <taxon>Halobacteria</taxon>
        <taxon>Halobacteriales</taxon>
        <taxon>Halococcaceae</taxon>
        <taxon>Halalkalicoccus</taxon>
    </lineage>
</organism>
<keyword evidence="4" id="KW-1185">Reference proteome</keyword>
<gene>
    <name evidence="3" type="ORF">ACFQGH_12370</name>
</gene>
<name>A0ABD5V3G9_9EURY</name>
<reference evidence="3 4" key="1">
    <citation type="journal article" date="2019" name="Int. J. Syst. Evol. Microbiol.">
        <title>The Global Catalogue of Microorganisms (GCM) 10K type strain sequencing project: providing services to taxonomists for standard genome sequencing and annotation.</title>
        <authorList>
            <consortium name="The Broad Institute Genomics Platform"/>
            <consortium name="The Broad Institute Genome Sequencing Center for Infectious Disease"/>
            <person name="Wu L."/>
            <person name="Ma J."/>
        </authorList>
    </citation>
    <scope>NUCLEOTIDE SEQUENCE [LARGE SCALE GENOMIC DNA]</scope>
    <source>
        <strain evidence="3 4">CGMCC 1.3240</strain>
    </source>
</reference>
<evidence type="ECO:0000256" key="1">
    <source>
        <dbReference type="ARBA" id="ARBA00022988"/>
    </source>
</evidence>
<dbReference type="PANTHER" id="PTHR33620:SF1">
    <property type="entry name" value="UREASE ACCESSORY PROTEIN F"/>
    <property type="match status" value="1"/>
</dbReference>
<dbReference type="PIRSF" id="PIRSF009467">
    <property type="entry name" value="Ureas_acces_UreF"/>
    <property type="match status" value="1"/>
</dbReference>
<dbReference type="HAMAP" id="MF_01385">
    <property type="entry name" value="UreF"/>
    <property type="match status" value="1"/>
</dbReference>
<accession>A0ABD5V3G9</accession>
<dbReference type="InterPro" id="IPR002639">
    <property type="entry name" value="UreF"/>
</dbReference>
<dbReference type="PANTHER" id="PTHR33620">
    <property type="entry name" value="UREASE ACCESSORY PROTEIN F"/>
    <property type="match status" value="1"/>
</dbReference>